<evidence type="ECO:0000313" key="4">
    <source>
        <dbReference type="Proteomes" id="UP000266260"/>
    </source>
</evidence>
<proteinExistence type="predicted"/>
<reference evidence="3 4" key="1">
    <citation type="submission" date="2018-09" db="EMBL/GenBank/DDBJ databases">
        <title>Discovery and Ecogenomic Context for Candidatus Cryosericales, a Global Caldiserica Order Active in Thawing Permafrost.</title>
        <authorList>
            <person name="Martinez M.A."/>
            <person name="Woodcroft B.J."/>
            <person name="Ignacio Espinoza J.C."/>
            <person name="Zayed A."/>
            <person name="Singleton C.M."/>
            <person name="Boyd J."/>
            <person name="Li Y.-F."/>
            <person name="Purvine S."/>
            <person name="Maughan H."/>
            <person name="Hodgkins S.B."/>
            <person name="Anderson D."/>
            <person name="Sederholm M."/>
            <person name="Temperton B."/>
            <person name="Saleska S.R."/>
            <person name="Tyson G.W."/>
            <person name="Rich V.I."/>
        </authorList>
    </citation>
    <scope>NUCLEOTIDE SEQUENCE [LARGE SCALE GENOMIC DNA]</scope>
    <source>
        <strain evidence="3 4">SMC6</strain>
    </source>
</reference>
<comment type="caution">
    <text evidence="3">The sequence shown here is derived from an EMBL/GenBank/DDBJ whole genome shotgun (WGS) entry which is preliminary data.</text>
</comment>
<dbReference type="AlphaFoldDB" id="A0A398DAN4"/>
<dbReference type="EMBL" id="QXIT01000049">
    <property type="protein sequence ID" value="RIE09418.1"/>
    <property type="molecule type" value="Genomic_DNA"/>
</dbReference>
<feature type="transmembrane region" description="Helical" evidence="1">
    <location>
        <begin position="31"/>
        <end position="49"/>
    </location>
</feature>
<feature type="domain" description="DUF58" evidence="2">
    <location>
        <begin position="190"/>
        <end position="321"/>
    </location>
</feature>
<feature type="non-terminal residue" evidence="3">
    <location>
        <position position="413"/>
    </location>
</feature>
<dbReference type="Proteomes" id="UP000266260">
    <property type="component" value="Unassembled WGS sequence"/>
</dbReference>
<protein>
    <submittedName>
        <fullName evidence="3">DUF58 domain-containing protein</fullName>
    </submittedName>
</protein>
<keyword evidence="1" id="KW-0472">Membrane</keyword>
<evidence type="ECO:0000313" key="3">
    <source>
        <dbReference type="EMBL" id="RIE09418.1"/>
    </source>
</evidence>
<sequence length="413" mass="47332">MRRIFHVVGRTILISSLAAVSWLILGTRPLFYLATLITTYTAIMVPLVLRTSDRISVVKHLRQAVVQMKSQDTLTISLEDIPRRSPLSIQLQPLVPEYIIRESSSWHDRTYVLQFHVNRRGAYDLGECILTVTDPLRLFRISRRLIADEKLTVFPTVLPLEKLRISLTSPLDGQRVKFAPNYDVSQLAGVRPYESDPMNRIHWKMSAHKGELMVKEFAPSASKTIVILLNLTLRREPSFTLETFEDYMTMVGASVLQYSYDHKLPFGLTVLGEETLSSNSFSKDATHLFACYRLLAHARARMDREPSSTVFLDYLRRERLRIPARSQLFLIQHELKEEEIGALLRMQGQFSRISICLFPYGSFLLYGERAVPYFMPDIEQIARLKKTQRILRDASVDLSIIGLNDTLAALGET</sequence>
<name>A0A398DAN4_9BACT</name>
<feature type="transmembrane region" description="Helical" evidence="1">
    <location>
        <begin position="7"/>
        <end position="25"/>
    </location>
</feature>
<evidence type="ECO:0000256" key="1">
    <source>
        <dbReference type="SAM" id="Phobius"/>
    </source>
</evidence>
<dbReference type="InterPro" id="IPR002881">
    <property type="entry name" value="DUF58"/>
</dbReference>
<keyword evidence="1" id="KW-1133">Transmembrane helix</keyword>
<dbReference type="PANTHER" id="PTHR34351:SF1">
    <property type="entry name" value="SLR1927 PROTEIN"/>
    <property type="match status" value="1"/>
</dbReference>
<dbReference type="RefSeq" id="WP_119175468.1">
    <property type="nucleotide sequence ID" value="NZ_QXIT01000049.1"/>
</dbReference>
<organism evidence="3 4">
    <name type="scientific">Candidatus Cryosericum odellii</name>
    <dbReference type="NCBI Taxonomy" id="2290917"/>
    <lineage>
        <taxon>Bacteria</taxon>
        <taxon>Pseudomonadati</taxon>
        <taxon>Caldisericota/Cryosericota group</taxon>
        <taxon>Candidatus Cryosericota</taxon>
        <taxon>Candidatus Cryosericia</taxon>
        <taxon>Candidatus Cryosericales</taxon>
        <taxon>Candidatus Cryosericaceae</taxon>
        <taxon>Candidatus Cryosericum</taxon>
    </lineage>
</organism>
<dbReference type="Pfam" id="PF01882">
    <property type="entry name" value="DUF58"/>
    <property type="match status" value="1"/>
</dbReference>
<keyword evidence="4" id="KW-1185">Reference proteome</keyword>
<gene>
    <name evidence="3" type="ORF">SMC6_02850</name>
</gene>
<dbReference type="PANTHER" id="PTHR34351">
    <property type="entry name" value="SLR1927 PROTEIN-RELATED"/>
    <property type="match status" value="1"/>
</dbReference>
<evidence type="ECO:0000259" key="2">
    <source>
        <dbReference type="Pfam" id="PF01882"/>
    </source>
</evidence>
<keyword evidence="1" id="KW-0812">Transmembrane</keyword>
<accession>A0A398DAN4</accession>